<dbReference type="InterPro" id="IPR001610">
    <property type="entry name" value="PAC"/>
</dbReference>
<dbReference type="InterPro" id="IPR043128">
    <property type="entry name" value="Rev_trsase/Diguanyl_cyclase"/>
</dbReference>
<feature type="domain" description="EAL" evidence="3">
    <location>
        <begin position="671"/>
        <end position="924"/>
    </location>
</feature>
<reference evidence="5 6" key="1">
    <citation type="submission" date="2011-01" db="EMBL/GenBank/DDBJ databases">
        <title>Complete sequence of Pseudoxanthomonas suwonensis 11-1.</title>
        <authorList>
            <consortium name="US DOE Joint Genome Institute"/>
            <person name="Lucas S."/>
            <person name="Copeland A."/>
            <person name="Lapidus A."/>
            <person name="Cheng J.-F."/>
            <person name="Goodwin L."/>
            <person name="Pitluck S."/>
            <person name="Teshima H."/>
            <person name="Detter J.C."/>
            <person name="Han C."/>
            <person name="Tapia R."/>
            <person name="Land M."/>
            <person name="Hauser L."/>
            <person name="Kyrpides N."/>
            <person name="Ivanova N."/>
            <person name="Ovchinnikova G."/>
            <person name="Siebers A.K."/>
            <person name="Allgaier M."/>
            <person name="Thelen M.P."/>
            <person name="Hugenholtz P."/>
            <person name="Gladden J."/>
            <person name="Woyke T."/>
        </authorList>
    </citation>
    <scope>NUCLEOTIDE SEQUENCE [LARGE SCALE GENOMIC DNA]</scope>
    <source>
        <strain evidence="6">11-1</strain>
    </source>
</reference>
<evidence type="ECO:0000313" key="6">
    <source>
        <dbReference type="Proteomes" id="UP000008632"/>
    </source>
</evidence>
<feature type="domain" description="PAS" evidence="1">
    <location>
        <begin position="116"/>
        <end position="189"/>
    </location>
</feature>
<dbReference type="InterPro" id="IPR013655">
    <property type="entry name" value="PAS_fold_3"/>
</dbReference>
<organism evidence="5 6">
    <name type="scientific">Pseudoxanthomonas suwonensis (strain 11-1)</name>
    <dbReference type="NCBI Taxonomy" id="743721"/>
    <lineage>
        <taxon>Bacteria</taxon>
        <taxon>Pseudomonadati</taxon>
        <taxon>Pseudomonadota</taxon>
        <taxon>Gammaproteobacteria</taxon>
        <taxon>Lysobacterales</taxon>
        <taxon>Lysobacteraceae</taxon>
        <taxon>Pseudoxanthomonas</taxon>
    </lineage>
</organism>
<dbReference type="Gene3D" id="3.30.450.20">
    <property type="entry name" value="PAS domain"/>
    <property type="match status" value="3"/>
</dbReference>
<dbReference type="InterPro" id="IPR000014">
    <property type="entry name" value="PAS"/>
</dbReference>
<feature type="domain" description="PAC" evidence="2">
    <location>
        <begin position="193"/>
        <end position="246"/>
    </location>
</feature>
<dbReference type="InterPro" id="IPR000160">
    <property type="entry name" value="GGDEF_dom"/>
</dbReference>
<dbReference type="PROSITE" id="PS50112">
    <property type="entry name" value="PAS"/>
    <property type="match status" value="1"/>
</dbReference>
<dbReference type="Pfam" id="PF00990">
    <property type="entry name" value="GGDEF"/>
    <property type="match status" value="1"/>
</dbReference>
<protein>
    <submittedName>
        <fullName evidence="5">Diguanylate cyclase/phosphodiesterase with PAS/PAC sensor(S)</fullName>
    </submittedName>
</protein>
<dbReference type="PANTHER" id="PTHR44757">
    <property type="entry name" value="DIGUANYLATE CYCLASE DGCP"/>
    <property type="match status" value="1"/>
</dbReference>
<dbReference type="SMART" id="SM00086">
    <property type="entry name" value="PAC"/>
    <property type="match status" value="3"/>
</dbReference>
<dbReference type="PANTHER" id="PTHR44757:SF2">
    <property type="entry name" value="BIOFILM ARCHITECTURE MAINTENANCE PROTEIN MBAA"/>
    <property type="match status" value="1"/>
</dbReference>
<dbReference type="PROSITE" id="PS50887">
    <property type="entry name" value="GGDEF"/>
    <property type="match status" value="1"/>
</dbReference>
<evidence type="ECO:0000259" key="2">
    <source>
        <dbReference type="PROSITE" id="PS50113"/>
    </source>
</evidence>
<dbReference type="KEGG" id="psu:Psesu_1529"/>
<dbReference type="Pfam" id="PF00563">
    <property type="entry name" value="EAL"/>
    <property type="match status" value="1"/>
</dbReference>
<dbReference type="Pfam" id="PF13426">
    <property type="entry name" value="PAS_9"/>
    <property type="match status" value="1"/>
</dbReference>
<dbReference type="InterPro" id="IPR001633">
    <property type="entry name" value="EAL_dom"/>
</dbReference>
<proteinExistence type="predicted"/>
<dbReference type="PROSITE" id="PS50883">
    <property type="entry name" value="EAL"/>
    <property type="match status" value="1"/>
</dbReference>
<feature type="domain" description="PAC" evidence="2">
    <location>
        <begin position="447"/>
        <end position="498"/>
    </location>
</feature>
<dbReference type="PROSITE" id="PS50113">
    <property type="entry name" value="PAC"/>
    <property type="match status" value="3"/>
</dbReference>
<feature type="domain" description="GGDEF" evidence="4">
    <location>
        <begin position="531"/>
        <end position="662"/>
    </location>
</feature>
<dbReference type="NCBIfam" id="TIGR00254">
    <property type="entry name" value="GGDEF"/>
    <property type="match status" value="1"/>
</dbReference>
<dbReference type="CDD" id="cd00130">
    <property type="entry name" value="PAS"/>
    <property type="match status" value="1"/>
</dbReference>
<dbReference type="InterPro" id="IPR013656">
    <property type="entry name" value="PAS_4"/>
</dbReference>
<keyword evidence="6" id="KW-1185">Reference proteome</keyword>
<dbReference type="InterPro" id="IPR029787">
    <property type="entry name" value="Nucleotide_cyclase"/>
</dbReference>
<evidence type="ECO:0000259" key="4">
    <source>
        <dbReference type="PROSITE" id="PS50887"/>
    </source>
</evidence>
<dbReference type="InterPro" id="IPR052155">
    <property type="entry name" value="Biofilm_reg_signaling"/>
</dbReference>
<accession>E6WST9</accession>
<evidence type="ECO:0000313" key="5">
    <source>
        <dbReference type="EMBL" id="ADV27376.1"/>
    </source>
</evidence>
<dbReference type="Gene3D" id="3.30.70.270">
    <property type="match status" value="1"/>
</dbReference>
<dbReference type="HOGENOM" id="CLU_000445_19_1_6"/>
<dbReference type="SMART" id="SM00267">
    <property type="entry name" value="GGDEF"/>
    <property type="match status" value="1"/>
</dbReference>
<sequence>MTAPITGEVWREQGVDPGAIASLLQHPIESALLVLDADGRPVAANPAAQAMALPDAAARYASLLQDLRASLSAGERQAVACSLPGPDRRLDGWLRGVRGPDGGTIAYTLSIPDPEGASRWQVALDSAGHGLWDWDIGANRIFRSETWRAMLGFTAEDAPDSSLESAMAMVHPEDVERVREALRAHLDGRTDAYTCEHRLRHCNGSWRWVRDSGRIVAWSADGRPLRMIGTHTAIDEQKQLEERLRGQQALLEEIQRLAGITSWSWTPGVDVGWWPREFYRLLGHPPRDRDSARAWLRRLPREAASALRRAWQRMRRDGMPVRFELELSDAQGQPLHLQAWARPQLDAAGHIERVLGQFQDVTAQRTADALLRWRTELLDRVSALGHIGGCEIEPSTRRVQWTEECYRIHGLPPGPLTLDDALALYTRDSREAFEAALSRLAEGGPAERLELCFYRPGGQRVWVQVTLELDRREGMAGRFVALFRDISRERETSERIELLSHYDLLTGLPNRFLLRVQVEEAIADALASGDASLALLLLDLDGFKNINDTFGHAAGDAMLKAVAGRLHMALAQGDLFGRLGGDEFMVMLRADAAQAEAAGLKLINALSEPLPFGGELLKAGASVGVSVLGADGTAFDELLRAAHSALRVARERGRNTLQMHDAEIHRQTRRRLEIEHTLRGALEREEFSLVYQPQISITDRHAPGIEALVRWHRPGGTCHPGEFIPIAEQSGEIVRLGEWVIAEACRQAVAWHAAGLDFGRVAVNVSGVQLRDRGFAERVVALCQRAGWPPARLELELTESALILDSESLRHCFKVFERHGIQLAVDDFGTGFSNLHYLNRFPVQRLKIDRSFVSGMLHDANAGGVTQAIIHLGHALGMRVVAEGVETMQEQEQLRLWGCDEVQGYVHTRPLPPRELAQWLRQASEAGVIDWSRPMTV</sequence>
<dbReference type="NCBIfam" id="TIGR00229">
    <property type="entry name" value="sensory_box"/>
    <property type="match status" value="1"/>
</dbReference>
<evidence type="ECO:0000259" key="3">
    <source>
        <dbReference type="PROSITE" id="PS50883"/>
    </source>
</evidence>
<name>E6WST9_PSEUU</name>
<dbReference type="InterPro" id="IPR035919">
    <property type="entry name" value="EAL_sf"/>
</dbReference>
<gene>
    <name evidence="5" type="ordered locus">Psesu_1529</name>
</gene>
<dbReference type="SMART" id="SM00091">
    <property type="entry name" value="PAS"/>
    <property type="match status" value="2"/>
</dbReference>
<evidence type="ECO:0000259" key="1">
    <source>
        <dbReference type="PROSITE" id="PS50112"/>
    </source>
</evidence>
<dbReference type="AlphaFoldDB" id="E6WST9"/>
<dbReference type="CDD" id="cd01948">
    <property type="entry name" value="EAL"/>
    <property type="match status" value="1"/>
</dbReference>
<dbReference type="SUPFAM" id="SSF141868">
    <property type="entry name" value="EAL domain-like"/>
    <property type="match status" value="1"/>
</dbReference>
<dbReference type="Gene3D" id="3.20.20.450">
    <property type="entry name" value="EAL domain"/>
    <property type="match status" value="1"/>
</dbReference>
<dbReference type="Pfam" id="PF08448">
    <property type="entry name" value="PAS_4"/>
    <property type="match status" value="1"/>
</dbReference>
<dbReference type="CDD" id="cd01949">
    <property type="entry name" value="GGDEF"/>
    <property type="match status" value="1"/>
</dbReference>
<dbReference type="InterPro" id="IPR035965">
    <property type="entry name" value="PAS-like_dom_sf"/>
</dbReference>
<dbReference type="Proteomes" id="UP000008632">
    <property type="component" value="Chromosome"/>
</dbReference>
<dbReference type="Pfam" id="PF08447">
    <property type="entry name" value="PAS_3"/>
    <property type="match status" value="1"/>
</dbReference>
<dbReference type="EMBL" id="CP002446">
    <property type="protein sequence ID" value="ADV27376.1"/>
    <property type="molecule type" value="Genomic_DNA"/>
</dbReference>
<dbReference type="SUPFAM" id="SSF55073">
    <property type="entry name" value="Nucleotide cyclase"/>
    <property type="match status" value="1"/>
</dbReference>
<dbReference type="SMART" id="SM00052">
    <property type="entry name" value="EAL"/>
    <property type="match status" value="1"/>
</dbReference>
<dbReference type="eggNOG" id="COG5001">
    <property type="taxonomic scope" value="Bacteria"/>
</dbReference>
<feature type="domain" description="PAC" evidence="2">
    <location>
        <begin position="321"/>
        <end position="373"/>
    </location>
</feature>
<dbReference type="STRING" id="743721.Psesu_1529"/>
<dbReference type="SUPFAM" id="SSF55785">
    <property type="entry name" value="PYP-like sensor domain (PAS domain)"/>
    <property type="match status" value="3"/>
</dbReference>
<dbReference type="InterPro" id="IPR000700">
    <property type="entry name" value="PAS-assoc_C"/>
</dbReference>